<dbReference type="NCBIfam" id="TIGR01098">
    <property type="entry name" value="3A0109s03R"/>
    <property type="match status" value="1"/>
</dbReference>
<evidence type="ECO:0000313" key="6">
    <source>
        <dbReference type="Proteomes" id="UP000541810"/>
    </source>
</evidence>
<accession>A0A7X0H5M5</accession>
<evidence type="ECO:0000256" key="4">
    <source>
        <dbReference type="SAM" id="Phobius"/>
    </source>
</evidence>
<feature type="region of interest" description="Disordered" evidence="3">
    <location>
        <begin position="1"/>
        <end position="21"/>
    </location>
</feature>
<dbReference type="GO" id="GO:0043190">
    <property type="term" value="C:ATP-binding cassette (ABC) transporter complex"/>
    <property type="evidence" value="ECO:0007669"/>
    <property type="project" value="InterPro"/>
</dbReference>
<keyword evidence="4" id="KW-0472">Membrane</keyword>
<dbReference type="Proteomes" id="UP000541810">
    <property type="component" value="Unassembled WGS sequence"/>
</dbReference>
<keyword evidence="4" id="KW-1133">Transmembrane helix</keyword>
<evidence type="ECO:0000313" key="5">
    <source>
        <dbReference type="EMBL" id="MBB6429695.1"/>
    </source>
</evidence>
<organism evidence="5 6">
    <name type="scientific">Algisphaera agarilytica</name>
    <dbReference type="NCBI Taxonomy" id="1385975"/>
    <lineage>
        <taxon>Bacteria</taxon>
        <taxon>Pseudomonadati</taxon>
        <taxon>Planctomycetota</taxon>
        <taxon>Phycisphaerae</taxon>
        <taxon>Phycisphaerales</taxon>
        <taxon>Phycisphaeraceae</taxon>
        <taxon>Algisphaera</taxon>
    </lineage>
</organism>
<comment type="caution">
    <text evidence="5">The sequence shown here is derived from an EMBL/GenBank/DDBJ whole genome shotgun (WGS) entry which is preliminary data.</text>
</comment>
<dbReference type="SUPFAM" id="SSF53850">
    <property type="entry name" value="Periplasmic binding protein-like II"/>
    <property type="match status" value="1"/>
</dbReference>
<name>A0A7X0H5M5_9BACT</name>
<keyword evidence="6" id="KW-1185">Reference proteome</keyword>
<evidence type="ECO:0000256" key="2">
    <source>
        <dbReference type="ARBA" id="ARBA00022729"/>
    </source>
</evidence>
<dbReference type="RefSeq" id="WP_184677262.1">
    <property type="nucleotide sequence ID" value="NZ_JACHGY010000001.1"/>
</dbReference>
<reference evidence="5 6" key="1">
    <citation type="submission" date="2020-08" db="EMBL/GenBank/DDBJ databases">
        <title>Genomic Encyclopedia of Type Strains, Phase IV (KMG-IV): sequencing the most valuable type-strain genomes for metagenomic binning, comparative biology and taxonomic classification.</title>
        <authorList>
            <person name="Goeker M."/>
        </authorList>
    </citation>
    <scope>NUCLEOTIDE SEQUENCE [LARGE SCALE GENOMIC DNA]</scope>
    <source>
        <strain evidence="5 6">DSM 103725</strain>
    </source>
</reference>
<dbReference type="AlphaFoldDB" id="A0A7X0H5M5"/>
<dbReference type="GO" id="GO:0055085">
    <property type="term" value="P:transmembrane transport"/>
    <property type="evidence" value="ECO:0007669"/>
    <property type="project" value="InterPro"/>
</dbReference>
<keyword evidence="2" id="KW-0732">Signal</keyword>
<gene>
    <name evidence="5" type="ORF">HNQ40_001501</name>
</gene>
<dbReference type="Gene3D" id="3.40.190.10">
    <property type="entry name" value="Periplasmic binding protein-like II"/>
    <property type="match status" value="2"/>
</dbReference>
<protein>
    <submittedName>
        <fullName evidence="5">Phosphonate transport system substrate-binding protein</fullName>
    </submittedName>
</protein>
<dbReference type="Pfam" id="PF12974">
    <property type="entry name" value="Phosphonate-bd"/>
    <property type="match status" value="1"/>
</dbReference>
<dbReference type="EMBL" id="JACHGY010000001">
    <property type="protein sequence ID" value="MBB6429695.1"/>
    <property type="molecule type" value="Genomic_DNA"/>
</dbReference>
<dbReference type="InterPro" id="IPR005770">
    <property type="entry name" value="PhnD"/>
</dbReference>
<evidence type="ECO:0000256" key="1">
    <source>
        <dbReference type="ARBA" id="ARBA00007162"/>
    </source>
</evidence>
<proteinExistence type="inferred from homology"/>
<comment type="similarity">
    <text evidence="1">Belongs to the phosphate/phosphite/phosphonate binding protein family.</text>
</comment>
<feature type="transmembrane region" description="Helical" evidence="4">
    <location>
        <begin position="26"/>
        <end position="47"/>
    </location>
</feature>
<dbReference type="PANTHER" id="PTHR35841">
    <property type="entry name" value="PHOSPHONATES-BINDING PERIPLASMIC PROTEIN"/>
    <property type="match status" value="1"/>
</dbReference>
<sequence>MSETPSAPETASAESSSAATPPAKRLFSPALVLACVAVGAVVFAIAWSQINSPAVAGRGVDFDRTLNSLGLGSPVSNKLGDAFTDSDQDLVVDTPSDAAALRDPDTLKFCFLSENAGNVDPAMWQPLMDAISQATGKPVEYASFATADDQMLALRDGGLDITLFNTGNVPRAVNAAGFVPVASPSVQSEPASYNMLILTKADSDIKAVEDLRGHRLALTRYGSNSGYKAPLVLLKELGLEPERDYDFAFSGSHDNSIKGLADGSVKADAVAVASDLFAAAIERGEVKEDAFTVVYESEAFPRAAFGMAHSLKPELAQSIQDTVLSFQFAGTSLQAQFPDSDGFSPLAYKDSFALIRRIDDAVGFKHEIKTEVPTAQ</sequence>
<keyword evidence="4" id="KW-0812">Transmembrane</keyword>
<dbReference type="PANTHER" id="PTHR35841:SF1">
    <property type="entry name" value="PHOSPHONATES-BINDING PERIPLASMIC PROTEIN"/>
    <property type="match status" value="1"/>
</dbReference>
<evidence type="ECO:0000256" key="3">
    <source>
        <dbReference type="SAM" id="MobiDB-lite"/>
    </source>
</evidence>